<gene>
    <name evidence="2" type="ORF">AYY17_13915</name>
</gene>
<dbReference type="EMBL" id="LZEX01000046">
    <property type="protein sequence ID" value="OBU02099.1"/>
    <property type="molecule type" value="Genomic_DNA"/>
</dbReference>
<dbReference type="Proteomes" id="UP000092247">
    <property type="component" value="Unassembled WGS sequence"/>
</dbReference>
<evidence type="ECO:0000313" key="2">
    <source>
        <dbReference type="EMBL" id="OBU02099.1"/>
    </source>
</evidence>
<dbReference type="GO" id="GO:0016747">
    <property type="term" value="F:acyltransferase activity, transferring groups other than amino-acyl groups"/>
    <property type="evidence" value="ECO:0007669"/>
    <property type="project" value="InterPro"/>
</dbReference>
<dbReference type="SUPFAM" id="SSF55729">
    <property type="entry name" value="Acyl-CoA N-acyltransferases (Nat)"/>
    <property type="match status" value="1"/>
</dbReference>
<sequence>MIILDTPDLRLRPWKPEDYAPFRALNGSPDVMRFFPACLSGAESDALADEIIRRFEKQNTFGFWAVEEKSSGAFTGFTGLNIPKLQFDFSPCTEIGWRLAKQFHGKGYATQAAKAVLHHAFAELDMSEIVAFTASVNRPSARVMEKIGMHYERDFAHPALPEGHPLQTHVLYKISQADYRTQQT</sequence>
<reference evidence="2 3" key="1">
    <citation type="submission" date="2016-06" db="EMBL/GenBank/DDBJ databases">
        <authorList>
            <person name="Kjaerup R.B."/>
            <person name="Dalgaard T.S."/>
            <person name="Juul-Madsen H.R."/>
        </authorList>
    </citation>
    <scope>NUCLEOTIDE SEQUENCE [LARGE SCALE GENOMIC DNA]</scope>
    <source>
        <strain evidence="2 3">GCSL-Mp3</strain>
    </source>
</reference>
<dbReference type="AlphaFoldDB" id="A0A1B8GZ57"/>
<dbReference type="PANTHER" id="PTHR43792">
    <property type="entry name" value="GNAT FAMILY, PUTATIVE (AFU_ORTHOLOGUE AFUA_3G00765)-RELATED-RELATED"/>
    <property type="match status" value="1"/>
</dbReference>
<feature type="domain" description="N-acetyltransferase" evidence="1">
    <location>
        <begin position="9"/>
        <end position="167"/>
    </location>
</feature>
<dbReference type="Pfam" id="PF13302">
    <property type="entry name" value="Acetyltransf_3"/>
    <property type="match status" value="1"/>
</dbReference>
<dbReference type="InterPro" id="IPR000182">
    <property type="entry name" value="GNAT_dom"/>
</dbReference>
<comment type="caution">
    <text evidence="2">The sequence shown here is derived from an EMBL/GenBank/DDBJ whole genome shotgun (WGS) entry which is preliminary data.</text>
</comment>
<name>A0A1B8GZ57_9GAMM</name>
<keyword evidence="2" id="KW-0808">Transferase</keyword>
<dbReference type="PROSITE" id="PS51186">
    <property type="entry name" value="GNAT"/>
    <property type="match status" value="1"/>
</dbReference>
<accession>A0A1B8GZ57</accession>
<proteinExistence type="predicted"/>
<protein>
    <submittedName>
        <fullName evidence="2">Acetyltransferase</fullName>
    </submittedName>
</protein>
<evidence type="ECO:0000259" key="1">
    <source>
        <dbReference type="PROSITE" id="PS51186"/>
    </source>
</evidence>
<dbReference type="Gene3D" id="3.40.630.30">
    <property type="match status" value="1"/>
</dbReference>
<dbReference type="PANTHER" id="PTHR43792:SF1">
    <property type="entry name" value="N-ACETYLTRANSFERASE DOMAIN-CONTAINING PROTEIN"/>
    <property type="match status" value="1"/>
</dbReference>
<dbReference type="InterPro" id="IPR016181">
    <property type="entry name" value="Acyl_CoA_acyltransferase"/>
</dbReference>
<dbReference type="RefSeq" id="WP_067427104.1">
    <property type="nucleotide sequence ID" value="NZ_LZEX01000046.1"/>
</dbReference>
<dbReference type="STRING" id="368603.AYY16_00755"/>
<organism evidence="2 3">
    <name type="scientific">Morganella psychrotolerans</name>
    <dbReference type="NCBI Taxonomy" id="368603"/>
    <lineage>
        <taxon>Bacteria</taxon>
        <taxon>Pseudomonadati</taxon>
        <taxon>Pseudomonadota</taxon>
        <taxon>Gammaproteobacteria</taxon>
        <taxon>Enterobacterales</taxon>
        <taxon>Morganellaceae</taxon>
        <taxon>Morganella</taxon>
    </lineage>
</organism>
<evidence type="ECO:0000313" key="3">
    <source>
        <dbReference type="Proteomes" id="UP000092247"/>
    </source>
</evidence>
<dbReference type="InterPro" id="IPR051531">
    <property type="entry name" value="N-acetyltransferase"/>
</dbReference>